<dbReference type="Pfam" id="PF13088">
    <property type="entry name" value="BNR_2"/>
    <property type="match status" value="1"/>
</dbReference>
<accession>A0A329M1K5</accession>
<proteinExistence type="predicted"/>
<dbReference type="PANTHER" id="PTHR43752">
    <property type="entry name" value="BNR/ASP-BOX REPEAT FAMILY PROTEIN"/>
    <property type="match status" value="1"/>
</dbReference>
<evidence type="ECO:0000313" key="5">
    <source>
        <dbReference type="Proteomes" id="UP000250369"/>
    </source>
</evidence>
<dbReference type="PANTHER" id="PTHR43752:SF2">
    <property type="entry name" value="BNR_ASP-BOX REPEAT FAMILY PROTEIN"/>
    <property type="match status" value="1"/>
</dbReference>
<organism evidence="4 5">
    <name type="scientific">Paenibacillus contaminans</name>
    <dbReference type="NCBI Taxonomy" id="450362"/>
    <lineage>
        <taxon>Bacteria</taxon>
        <taxon>Bacillati</taxon>
        <taxon>Bacillota</taxon>
        <taxon>Bacilli</taxon>
        <taxon>Bacillales</taxon>
        <taxon>Paenibacillaceae</taxon>
        <taxon>Paenibacillus</taxon>
    </lineage>
</organism>
<comment type="caution">
    <text evidence="4">The sequence shown here is derived from an EMBL/GenBank/DDBJ whole genome shotgun (WGS) entry which is preliminary data.</text>
</comment>
<dbReference type="EMBL" id="QMFB01000029">
    <property type="protein sequence ID" value="RAV13590.1"/>
    <property type="molecule type" value="Genomic_DNA"/>
</dbReference>
<dbReference type="Pfam" id="PF10102">
    <property type="entry name" value="DUF2341"/>
    <property type="match status" value="1"/>
</dbReference>
<dbReference type="SUPFAM" id="SSF50939">
    <property type="entry name" value="Sialidases"/>
    <property type="match status" value="1"/>
</dbReference>
<name>A0A329M1K5_9BACL</name>
<dbReference type="Gene3D" id="2.120.10.10">
    <property type="match status" value="1"/>
</dbReference>
<feature type="domain" description="DUF2341" evidence="2">
    <location>
        <begin position="243"/>
        <end position="294"/>
    </location>
</feature>
<evidence type="ECO:0000259" key="3">
    <source>
        <dbReference type="Pfam" id="PF13088"/>
    </source>
</evidence>
<sequence length="1368" mass="147511">MVTLYLRGGNSMDLLRKTLMILLCAIMALTSFTAILEVSPVKAEPLIQSGVSGPGKLATVAGSVYGDRDPAKGALTSFGATGAFALDSGLNSIGADLGSMKTFNTIELQAASANANRMQKGDLSLYISQDNVAFTKVRDWDFMKLGNTILLYNFGQTARYVKVHNHFDDSAAEFSASNVQDMISVHNLPPGRWTASGGGDWLYRKSVAVSNPNGETIYDRAVYVEKSEIDVQSLIAAGHMQADLRDVRFADAGGMELPFYMDDGGFYVRIPEMQPLASQTLYMYYGNPQAVFVGAGQEALQVEYGNKTLTTHDDGGVAYGANIKPVRLKDGTLMLMAQTDITRGIYAKYSLDDGKTWTAPEPLISPGSRAGVSLDSPGGAYVDPNTGVVHIVFYSYFYYGVWDGVHSCLDQSVCRTDMYSVKSTGFNGHKPVFGTPVPMSGMVSSLGNPINYALTYSNPIRLSTGRLVASFAFVVGNDGTFAASVAYSDDDGVSWTKSASDLTIPAIGGEGGVSETAIIELADGTLRIYARQQRGDKTHLGSSVSTDHGATWSPVEDSDVLSSNTFPALSREGSGSILLTWSGHNAMGADSYQRNDLTVAYSDDETQTWNGYRDVFGRTQFSTPGWYSNAETVQATESDKVPAGDDAYLFSWSGVTMKGSLLVEDFDRFLRRSHGALDDFEYEKNAAAPDNGSRLANDYWWKTTSSGVVSTSANRAKQGERSLRIFDNANNITLTGASRLFPAVRKGSVRFSVNGSSFANGLNISLQEGYSQQSNAVGTAYLLQVTPDGSLAYSSSPATYNRKVGFLNDDTNPSEGNLGHLGYVGLFALDYKYRSIGMDLGRVETIREIKLHDNNAANRIGQTNLSVYVSDTNAGDWRLVTGWTFAKTNESITIGGLSTQARFVKVRQNYGDTAFTFVNQLLDMMEVNTGESRTSGYKNGDTDPVNGNINYFGGSGLFGLDYDSRSIGIDLGGVETVQTIKLWDNDGVNRLTASNLSVYASNTNNGDWVPVNGWTFAKTNGNIVLGGMSVQARYIKVHQSYPDTGFTFVNDLQDMLTVQTAEHNPMTGFLHGDTNPLAGNLSNFTHTGPVALDYSSRSVGVDLGGVETIKEIRLRDSDGTNRLTSGDLSVYASDTNAGDWREITGWIFSKTGGTITLGGMSVDARYVKVHQRYADTAFTFSNALQDMMTVKTIPTVSDLFHDLPVPTVLPLNQWSDIRLDFDLAEAGADVYVNGVHKGQIPAANPGPVVTHLLLSTGAGAGTDVYIDDLVVQDESVGLPAAGAVGEEQSSVDFDGLIRATEHALTEPNAHGIANALTVKLRHAEQAEKEGKPQVKLASIRAYMEQVKALGVEGKIDLPDYLIRLAELL</sequence>
<protein>
    <recommendedName>
        <fullName evidence="6">F5/8 type C domain-containing protein</fullName>
    </recommendedName>
</protein>
<dbReference type="CDD" id="cd15482">
    <property type="entry name" value="Sialidase_non-viral"/>
    <property type="match status" value="1"/>
</dbReference>
<evidence type="ECO:0000256" key="1">
    <source>
        <dbReference type="SAM" id="MobiDB-lite"/>
    </source>
</evidence>
<reference evidence="4 5" key="1">
    <citation type="journal article" date="2009" name="Int. J. Syst. Evol. Microbiol.">
        <title>Paenibacillus contaminans sp. nov., isolated from a contaminated laboratory plate.</title>
        <authorList>
            <person name="Chou J.H."/>
            <person name="Lee J.H."/>
            <person name="Lin M.C."/>
            <person name="Chang P.S."/>
            <person name="Arun A.B."/>
            <person name="Young C.C."/>
            <person name="Chen W.M."/>
        </authorList>
    </citation>
    <scope>NUCLEOTIDE SEQUENCE [LARGE SCALE GENOMIC DNA]</scope>
    <source>
        <strain evidence="4 5">CKOBP-6</strain>
    </source>
</reference>
<dbReference type="InterPro" id="IPR011040">
    <property type="entry name" value="Sialidase"/>
</dbReference>
<dbReference type="InterPro" id="IPR008979">
    <property type="entry name" value="Galactose-bd-like_sf"/>
</dbReference>
<dbReference type="Proteomes" id="UP000250369">
    <property type="component" value="Unassembled WGS sequence"/>
</dbReference>
<keyword evidence="5" id="KW-1185">Reference proteome</keyword>
<evidence type="ECO:0000259" key="2">
    <source>
        <dbReference type="Pfam" id="PF10102"/>
    </source>
</evidence>
<dbReference type="InterPro" id="IPR036278">
    <property type="entry name" value="Sialidase_sf"/>
</dbReference>
<feature type="region of interest" description="Disordered" evidence="1">
    <location>
        <begin position="537"/>
        <end position="558"/>
    </location>
</feature>
<gene>
    <name evidence="4" type="ORF">DQG23_32880</name>
</gene>
<feature type="domain" description="Sialidase" evidence="3">
    <location>
        <begin position="458"/>
        <end position="610"/>
    </location>
</feature>
<dbReference type="InterPro" id="IPR018765">
    <property type="entry name" value="DUF2341"/>
</dbReference>
<evidence type="ECO:0008006" key="6">
    <source>
        <dbReference type="Google" id="ProtNLM"/>
    </source>
</evidence>
<dbReference type="Gene3D" id="2.60.120.260">
    <property type="entry name" value="Galactose-binding domain-like"/>
    <property type="match status" value="4"/>
</dbReference>
<dbReference type="SUPFAM" id="SSF49785">
    <property type="entry name" value="Galactose-binding domain-like"/>
    <property type="match status" value="1"/>
</dbReference>
<evidence type="ECO:0000313" key="4">
    <source>
        <dbReference type="EMBL" id="RAV13590.1"/>
    </source>
</evidence>